<proteinExistence type="predicted"/>
<keyword evidence="2" id="KW-0614">Plasmid</keyword>
<organism evidence="2">
    <name type="scientific">Salmonella typhimurium</name>
    <dbReference type="NCBI Taxonomy" id="90371"/>
    <lineage>
        <taxon>Bacteria</taxon>
        <taxon>Pseudomonadati</taxon>
        <taxon>Pseudomonadota</taxon>
        <taxon>Gammaproteobacteria</taxon>
        <taxon>Enterobacterales</taxon>
        <taxon>Enterobacteriaceae</taxon>
        <taxon>Salmonella</taxon>
    </lineage>
</organism>
<accession>G9CAR5</accession>
<dbReference type="AlphaFoldDB" id="G9CAR5"/>
<geneLocation type="plasmid" evidence="1">
    <name>pSal6919a</name>
</geneLocation>
<sequence>MLRTEPAALSLPGPFGAAGFHPTVATSTAGLLRPFRSRRPWRAVSCAFRTPAVRLPGCKAQRRFACRVPTLRRVPAHLRFWCRYPFKSLSPGADTATTRRTGCPR</sequence>
<protein>
    <submittedName>
        <fullName evidence="2">Uncharacterized protein</fullName>
    </submittedName>
</protein>
<gene>
    <name evidence="1" type="ORF">p6919o050</name>
    <name evidence="2" type="ORF">p8934bo050</name>
</gene>
<dbReference type="EMBL" id="JF274991">
    <property type="protein sequence ID" value="AEX00830.1"/>
    <property type="molecule type" value="Genomic_DNA"/>
</dbReference>
<reference evidence="2" key="1">
    <citation type="submission" date="2011-01" db="EMBL/GenBank/DDBJ databases">
        <title>Hitchhiking as a natural way of spreading antibiotic resistance and virulence genes from Salmonella enterica.</title>
        <authorList>
            <person name="Krol J.E."/>
            <person name="Orfe L.H."/>
            <person name="Sota M."/>
            <person name="Rogers L.M."/>
            <person name="Top E.M."/>
            <person name="Call D.R."/>
        </authorList>
    </citation>
    <scope>NUCLEOTIDE SEQUENCE</scope>
    <source>
        <strain evidence="2">8934</strain>
        <plasmid evidence="1">pSal6919a</plasmid>
        <plasmid evidence="2">pSal8934b</plasmid>
    </source>
</reference>
<evidence type="ECO:0000313" key="2">
    <source>
        <dbReference type="EMBL" id="AEX00879.1"/>
    </source>
</evidence>
<evidence type="ECO:0000313" key="1">
    <source>
        <dbReference type="EMBL" id="AEX00830.1"/>
    </source>
</evidence>
<dbReference type="EMBL" id="JF274992">
    <property type="protein sequence ID" value="AEX00879.1"/>
    <property type="molecule type" value="Genomic_DNA"/>
</dbReference>
<name>G9CAR5_SALTM</name>
<geneLocation type="plasmid" evidence="2">
    <name>pSal8934b</name>
</geneLocation>